<comment type="pathway">
    <text evidence="1 10">Amino-acid biosynthesis; L-phenylalanine biosynthesis; phenylpyruvate from prephenate: step 1/1.</text>
</comment>
<dbReference type="PROSITE" id="PS00857">
    <property type="entry name" value="PREPHENATE_DEHYDR_1"/>
    <property type="match status" value="1"/>
</dbReference>
<organism evidence="13 14">
    <name type="scientific">Robertmurraya siralis</name>
    <dbReference type="NCBI Taxonomy" id="77777"/>
    <lineage>
        <taxon>Bacteria</taxon>
        <taxon>Bacillati</taxon>
        <taxon>Bacillota</taxon>
        <taxon>Bacilli</taxon>
        <taxon>Bacillales</taxon>
        <taxon>Bacillaceae</taxon>
        <taxon>Robertmurraya</taxon>
    </lineage>
</organism>
<dbReference type="InterPro" id="IPR045865">
    <property type="entry name" value="ACT-like_dom_sf"/>
</dbReference>
<dbReference type="RefSeq" id="WP_212933133.1">
    <property type="nucleotide sequence ID" value="NZ_BORC01000001.1"/>
</dbReference>
<dbReference type="Pfam" id="PF00800">
    <property type="entry name" value="PDT"/>
    <property type="match status" value="1"/>
</dbReference>
<evidence type="ECO:0000256" key="10">
    <source>
        <dbReference type="RuleBase" id="RU361254"/>
    </source>
</evidence>
<dbReference type="EMBL" id="BORC01000001">
    <property type="protein sequence ID" value="GIN60308.1"/>
    <property type="molecule type" value="Genomic_DNA"/>
</dbReference>
<dbReference type="GO" id="GO:0005737">
    <property type="term" value="C:cytoplasm"/>
    <property type="evidence" value="ECO:0007669"/>
    <property type="project" value="TreeGrafter"/>
</dbReference>
<evidence type="ECO:0000259" key="12">
    <source>
        <dbReference type="PROSITE" id="PS51671"/>
    </source>
</evidence>
<dbReference type="SUPFAM" id="SSF53850">
    <property type="entry name" value="Periplasmic binding protein-like II"/>
    <property type="match status" value="1"/>
</dbReference>
<dbReference type="SUPFAM" id="SSF55021">
    <property type="entry name" value="ACT-like"/>
    <property type="match status" value="1"/>
</dbReference>
<keyword evidence="5 10" id="KW-0057">Aromatic amino acid biosynthesis</keyword>
<dbReference type="FunFam" id="3.40.190.10:FF:000064">
    <property type="entry name" value="Prephenate dehydratase"/>
    <property type="match status" value="1"/>
</dbReference>
<comment type="catalytic activity">
    <reaction evidence="8 10">
        <text>prephenate + H(+) = 3-phenylpyruvate + CO2 + H2O</text>
        <dbReference type="Rhea" id="RHEA:21648"/>
        <dbReference type="ChEBI" id="CHEBI:15377"/>
        <dbReference type="ChEBI" id="CHEBI:15378"/>
        <dbReference type="ChEBI" id="CHEBI:16526"/>
        <dbReference type="ChEBI" id="CHEBI:18005"/>
        <dbReference type="ChEBI" id="CHEBI:29934"/>
        <dbReference type="EC" id="4.2.1.51"/>
    </reaction>
</comment>
<dbReference type="PIRSF" id="PIRSF001500">
    <property type="entry name" value="Chor_mut_pdt_Ppr"/>
    <property type="match status" value="1"/>
</dbReference>
<evidence type="ECO:0000256" key="1">
    <source>
        <dbReference type="ARBA" id="ARBA00004741"/>
    </source>
</evidence>
<evidence type="ECO:0000256" key="9">
    <source>
        <dbReference type="PIRSR" id="PIRSR001500-2"/>
    </source>
</evidence>
<proteinExistence type="predicted"/>
<dbReference type="EC" id="4.2.1.51" evidence="2 10"/>
<dbReference type="InterPro" id="IPR001086">
    <property type="entry name" value="Preph_deHydtase"/>
</dbReference>
<dbReference type="Gene3D" id="3.40.190.10">
    <property type="entry name" value="Periplasmic binding protein-like II"/>
    <property type="match status" value="2"/>
</dbReference>
<comment type="caution">
    <text evidence="13">The sequence shown here is derived from an EMBL/GenBank/DDBJ whole genome shotgun (WGS) entry which is preliminary data.</text>
</comment>
<dbReference type="GO" id="GO:0004664">
    <property type="term" value="F:prephenate dehydratase activity"/>
    <property type="evidence" value="ECO:0007669"/>
    <property type="project" value="UniProtKB-UniRule"/>
</dbReference>
<evidence type="ECO:0000256" key="8">
    <source>
        <dbReference type="ARBA" id="ARBA00047848"/>
    </source>
</evidence>
<dbReference type="Proteomes" id="UP000682111">
    <property type="component" value="Unassembled WGS sequence"/>
</dbReference>
<feature type="domain" description="Prephenate dehydratase" evidence="11">
    <location>
        <begin position="2"/>
        <end position="182"/>
    </location>
</feature>
<dbReference type="FunFam" id="3.30.70.260:FF:000012">
    <property type="entry name" value="Prephenate dehydratase"/>
    <property type="match status" value="1"/>
</dbReference>
<dbReference type="CDD" id="cd04905">
    <property type="entry name" value="ACT_CM-PDT"/>
    <property type="match status" value="1"/>
</dbReference>
<dbReference type="PROSITE" id="PS00858">
    <property type="entry name" value="PREPHENATE_DEHYDR_2"/>
    <property type="match status" value="1"/>
</dbReference>
<dbReference type="PROSITE" id="PS51671">
    <property type="entry name" value="ACT"/>
    <property type="match status" value="1"/>
</dbReference>
<keyword evidence="6 10" id="KW-0584">Phenylalanine biosynthesis</keyword>
<sequence>MKIAFLGPKATFTDIAVREMFPSDEGIPYMTIPDCLDAVMKNEVDACVVPLENALEGSVNITLDYLIHEITLPILAEVTAPIRQHLMVHPQNKDNWKNIETIYSHSHAIAQCHKFLHQNCRGVQRVSVTSTAAAAKHVFDHPAEQAAAIANELAAEEYGLAVVAPDIHDFDFNHTRFIVLAKEASKFSNSPMQMVGNKTSLMITLPADDRSGALHQVLSAFAWRKLNLSKIESRPTKTGLGNYFFIIDVEMAMDQVLIPGAIAELEALGCSVNVLGSYPYYQVKQQKGVK</sequence>
<dbReference type="AlphaFoldDB" id="A0A919WEG1"/>
<evidence type="ECO:0000256" key="6">
    <source>
        <dbReference type="ARBA" id="ARBA00023222"/>
    </source>
</evidence>
<evidence type="ECO:0000256" key="3">
    <source>
        <dbReference type="ARBA" id="ARBA00021872"/>
    </source>
</evidence>
<keyword evidence="14" id="KW-1185">Reference proteome</keyword>
<evidence type="ECO:0000313" key="14">
    <source>
        <dbReference type="Proteomes" id="UP000682111"/>
    </source>
</evidence>
<dbReference type="InterPro" id="IPR008242">
    <property type="entry name" value="Chor_mutase/pphenate_deHydtase"/>
</dbReference>
<dbReference type="Gene3D" id="3.30.70.260">
    <property type="match status" value="1"/>
</dbReference>
<evidence type="ECO:0000256" key="2">
    <source>
        <dbReference type="ARBA" id="ARBA00013147"/>
    </source>
</evidence>
<feature type="domain" description="ACT" evidence="12">
    <location>
        <begin position="202"/>
        <end position="279"/>
    </location>
</feature>
<feature type="site" description="Essential for prephenate dehydratase activity" evidence="9">
    <location>
        <position position="175"/>
    </location>
</feature>
<reference evidence="13" key="1">
    <citation type="submission" date="2021-03" db="EMBL/GenBank/DDBJ databases">
        <title>Antimicrobial resistance genes in bacteria isolated from Japanese honey, and their potential for conferring macrolide and lincosamide resistance in the American foulbrood pathogen Paenibacillus larvae.</title>
        <authorList>
            <person name="Okamoto M."/>
            <person name="Kumagai M."/>
            <person name="Kanamori H."/>
            <person name="Takamatsu D."/>
        </authorList>
    </citation>
    <scope>NUCLEOTIDE SEQUENCE</scope>
    <source>
        <strain evidence="13">J27TS8</strain>
    </source>
</reference>
<dbReference type="PANTHER" id="PTHR21022">
    <property type="entry name" value="PREPHENATE DEHYDRATASE P PROTEIN"/>
    <property type="match status" value="1"/>
</dbReference>
<dbReference type="InterPro" id="IPR018528">
    <property type="entry name" value="Preph_deHydtase_CS"/>
</dbReference>
<gene>
    <name evidence="10 13" type="primary">pheA</name>
    <name evidence="13" type="ORF">J27TS8_03010</name>
</gene>
<accession>A0A919WEG1</accession>
<dbReference type="PROSITE" id="PS51171">
    <property type="entry name" value="PREPHENATE_DEHYDR_3"/>
    <property type="match status" value="1"/>
</dbReference>
<dbReference type="PANTHER" id="PTHR21022:SF19">
    <property type="entry name" value="PREPHENATE DEHYDRATASE-RELATED"/>
    <property type="match status" value="1"/>
</dbReference>
<dbReference type="GO" id="GO:0009094">
    <property type="term" value="P:L-phenylalanine biosynthetic process"/>
    <property type="evidence" value="ECO:0007669"/>
    <property type="project" value="UniProtKB-KW"/>
</dbReference>
<protein>
    <recommendedName>
        <fullName evidence="3 10">Prephenate dehydratase</fullName>
        <shortName evidence="10">PDT</shortName>
        <ecNumber evidence="2 10">4.2.1.51</ecNumber>
    </recommendedName>
</protein>
<evidence type="ECO:0000256" key="5">
    <source>
        <dbReference type="ARBA" id="ARBA00023141"/>
    </source>
</evidence>
<evidence type="ECO:0000259" key="11">
    <source>
        <dbReference type="PROSITE" id="PS51171"/>
    </source>
</evidence>
<name>A0A919WEG1_9BACI</name>
<dbReference type="FunFam" id="3.40.190.10:FF:000034">
    <property type="entry name" value="Chorismate mutase/prephenate dehydratase"/>
    <property type="match status" value="1"/>
</dbReference>
<keyword evidence="4 10" id="KW-0028">Amino-acid biosynthesis</keyword>
<dbReference type="Pfam" id="PF01842">
    <property type="entry name" value="ACT"/>
    <property type="match status" value="1"/>
</dbReference>
<evidence type="ECO:0000256" key="7">
    <source>
        <dbReference type="ARBA" id="ARBA00023239"/>
    </source>
</evidence>
<dbReference type="InterPro" id="IPR002912">
    <property type="entry name" value="ACT_dom"/>
</dbReference>
<evidence type="ECO:0000313" key="13">
    <source>
        <dbReference type="EMBL" id="GIN60308.1"/>
    </source>
</evidence>
<evidence type="ECO:0000256" key="4">
    <source>
        <dbReference type="ARBA" id="ARBA00022605"/>
    </source>
</evidence>
<dbReference type="CDD" id="cd13633">
    <property type="entry name" value="PBP2_Sa-PDT_like"/>
    <property type="match status" value="1"/>
</dbReference>
<keyword evidence="7 10" id="KW-0456">Lyase</keyword>
<dbReference type="NCBIfam" id="NF008865">
    <property type="entry name" value="PRK11898.1"/>
    <property type="match status" value="1"/>
</dbReference>